<proteinExistence type="inferred from homology"/>
<keyword evidence="9 13" id="KW-1133">Transmembrane helix</keyword>
<evidence type="ECO:0000313" key="15">
    <source>
        <dbReference type="Proteomes" id="UP000241899"/>
    </source>
</evidence>
<comment type="similarity">
    <text evidence="2">Belongs to the CorA metal ion transporter (MIT) (TC 1.A.35) family.</text>
</comment>
<comment type="subcellular location">
    <subcellularLocation>
        <location evidence="1">Cell inner membrane</location>
        <topology evidence="1">Multi-pass membrane protein</topology>
    </subcellularLocation>
</comment>
<dbReference type="PANTHER" id="PTHR47685:SF1">
    <property type="entry name" value="MAGNESIUM TRANSPORT PROTEIN CORA"/>
    <property type="match status" value="1"/>
</dbReference>
<keyword evidence="7 13" id="KW-0812">Transmembrane</keyword>
<feature type="transmembrane region" description="Helical" evidence="13">
    <location>
        <begin position="258"/>
        <end position="280"/>
    </location>
</feature>
<dbReference type="InterPro" id="IPR050829">
    <property type="entry name" value="CorA_MIT"/>
</dbReference>
<dbReference type="GO" id="GO:0005886">
    <property type="term" value="C:plasma membrane"/>
    <property type="evidence" value="ECO:0007669"/>
    <property type="project" value="UniProtKB-SubCell"/>
</dbReference>
<evidence type="ECO:0000256" key="3">
    <source>
        <dbReference type="ARBA" id="ARBA00019439"/>
    </source>
</evidence>
<dbReference type="OrthoDB" id="9803416at2"/>
<reference evidence="14 15" key="1">
    <citation type="submission" date="2018-03" db="EMBL/GenBank/DDBJ databases">
        <title>Rhodobacter veldkampii.</title>
        <authorList>
            <person name="Meyer T.E."/>
            <person name="Miller S."/>
            <person name="Lodha T."/>
            <person name="Gandham S."/>
            <person name="Chintalapati S."/>
            <person name="Chintalapati V.R."/>
        </authorList>
    </citation>
    <scope>NUCLEOTIDE SEQUENCE [LARGE SCALE GENOMIC DNA]</scope>
    <source>
        <strain evidence="14 15">DSM 11550</strain>
    </source>
</reference>
<name>A0A2T4JMA1_9RHOB</name>
<evidence type="ECO:0000256" key="8">
    <source>
        <dbReference type="ARBA" id="ARBA00022842"/>
    </source>
</evidence>
<feature type="transmembrane region" description="Helical" evidence="13">
    <location>
        <begin position="292"/>
        <end position="312"/>
    </location>
</feature>
<comment type="caution">
    <text evidence="14">The sequence shown here is derived from an EMBL/GenBank/DDBJ whole genome shotgun (WGS) entry which is preliminary data.</text>
</comment>
<evidence type="ECO:0000256" key="10">
    <source>
        <dbReference type="ARBA" id="ARBA00023065"/>
    </source>
</evidence>
<evidence type="ECO:0000256" key="11">
    <source>
        <dbReference type="ARBA" id="ARBA00023136"/>
    </source>
</evidence>
<evidence type="ECO:0000256" key="7">
    <source>
        <dbReference type="ARBA" id="ARBA00022692"/>
    </source>
</evidence>
<dbReference type="InterPro" id="IPR045863">
    <property type="entry name" value="CorA_TM1_TM2"/>
</dbReference>
<keyword evidence="4" id="KW-0813">Transport</keyword>
<evidence type="ECO:0000313" key="14">
    <source>
        <dbReference type="EMBL" id="PTE19008.1"/>
    </source>
</evidence>
<dbReference type="GO" id="GO:0015095">
    <property type="term" value="F:magnesium ion transmembrane transporter activity"/>
    <property type="evidence" value="ECO:0007669"/>
    <property type="project" value="TreeGrafter"/>
</dbReference>
<evidence type="ECO:0000256" key="2">
    <source>
        <dbReference type="ARBA" id="ARBA00009765"/>
    </source>
</evidence>
<evidence type="ECO:0000256" key="1">
    <source>
        <dbReference type="ARBA" id="ARBA00004429"/>
    </source>
</evidence>
<dbReference type="Pfam" id="PF01544">
    <property type="entry name" value="CorA"/>
    <property type="match status" value="1"/>
</dbReference>
<dbReference type="AlphaFoldDB" id="A0A2T4JMA1"/>
<evidence type="ECO:0000256" key="9">
    <source>
        <dbReference type="ARBA" id="ARBA00022989"/>
    </source>
</evidence>
<keyword evidence="11 13" id="KW-0472">Membrane</keyword>
<keyword evidence="5" id="KW-1003">Cell membrane</keyword>
<dbReference type="GO" id="GO:0015087">
    <property type="term" value="F:cobalt ion transmembrane transporter activity"/>
    <property type="evidence" value="ECO:0007669"/>
    <property type="project" value="TreeGrafter"/>
</dbReference>
<evidence type="ECO:0000256" key="13">
    <source>
        <dbReference type="SAM" id="Phobius"/>
    </source>
</evidence>
<accession>A0A2T4JMA1</accession>
<evidence type="ECO:0000256" key="5">
    <source>
        <dbReference type="ARBA" id="ARBA00022475"/>
    </source>
</evidence>
<dbReference type="FunFam" id="1.20.58.340:FF:000001">
    <property type="entry name" value="Magnesium transport protein CorA"/>
    <property type="match status" value="1"/>
</dbReference>
<dbReference type="Proteomes" id="UP000241899">
    <property type="component" value="Unassembled WGS sequence"/>
</dbReference>
<dbReference type="EMBL" id="PZKF01000003">
    <property type="protein sequence ID" value="PTE19008.1"/>
    <property type="molecule type" value="Genomic_DNA"/>
</dbReference>
<keyword evidence="8" id="KW-0460">Magnesium</keyword>
<dbReference type="RefSeq" id="WP_107323745.1">
    <property type="nucleotide sequence ID" value="NZ_NHSP01000043.1"/>
</dbReference>
<dbReference type="SUPFAM" id="SSF143865">
    <property type="entry name" value="CorA soluble domain-like"/>
    <property type="match status" value="1"/>
</dbReference>
<keyword evidence="10" id="KW-0406">Ion transport</keyword>
<dbReference type="GO" id="GO:0015099">
    <property type="term" value="F:nickel cation transmembrane transporter activity"/>
    <property type="evidence" value="ECO:0007669"/>
    <property type="project" value="TreeGrafter"/>
</dbReference>
<protein>
    <recommendedName>
        <fullName evidence="3">Magnesium transport protein CorA</fullName>
    </recommendedName>
</protein>
<keyword evidence="15" id="KW-1185">Reference proteome</keyword>
<comment type="catalytic activity">
    <reaction evidence="12">
        <text>Mg(2+)(in) = Mg(2+)(out)</text>
        <dbReference type="Rhea" id="RHEA:29827"/>
        <dbReference type="ChEBI" id="CHEBI:18420"/>
    </reaction>
</comment>
<evidence type="ECO:0000256" key="4">
    <source>
        <dbReference type="ARBA" id="ARBA00022448"/>
    </source>
</evidence>
<dbReference type="Gene3D" id="3.30.460.20">
    <property type="entry name" value="CorA soluble domain-like"/>
    <property type="match status" value="1"/>
</dbReference>
<sequence>MLIAYRPAPRGLVALGPGGPLSEALWVDLYRPEPDEVAALTALGIEVPTLEDMEEIEISNRLYREAGADVMTVVLPGDADEVGRVASPVSFILTDARLVTVRHHRPRPFETFPERADRSAAGCGGAERLFLGLVEEIVARQADLLEGVGRVLDRVSGTVLVREGRSPAQLRVALAEAAGQGELLGHIRLALLTLERALSFFDQTLGARSQGKELRRIVSGQTADIQALVVHADYLSARIGLSVDATLGMINLAQNETVRILSVAAVLFLPPTVIGSIYGMNFRVMPELDHPLGYPAALVVMVVSALVTYLVFKWKNWL</sequence>
<gene>
    <name evidence="14" type="ORF">C5F46_01615</name>
</gene>
<evidence type="ECO:0000256" key="12">
    <source>
        <dbReference type="ARBA" id="ARBA00034269"/>
    </source>
</evidence>
<dbReference type="PANTHER" id="PTHR47685">
    <property type="entry name" value="MAGNESIUM TRANSPORT PROTEIN CORA"/>
    <property type="match status" value="1"/>
</dbReference>
<organism evidence="14 15">
    <name type="scientific">Phaeovulum veldkampii DSM 11550</name>
    <dbReference type="NCBI Taxonomy" id="1185920"/>
    <lineage>
        <taxon>Bacteria</taxon>
        <taxon>Pseudomonadati</taxon>
        <taxon>Pseudomonadota</taxon>
        <taxon>Alphaproteobacteria</taxon>
        <taxon>Rhodobacterales</taxon>
        <taxon>Paracoccaceae</taxon>
        <taxon>Phaeovulum</taxon>
    </lineage>
</organism>
<dbReference type="CDD" id="cd12837">
    <property type="entry name" value="EcCorA-like_u1"/>
    <property type="match status" value="1"/>
</dbReference>
<dbReference type="SUPFAM" id="SSF144083">
    <property type="entry name" value="Magnesium transport protein CorA, transmembrane region"/>
    <property type="match status" value="1"/>
</dbReference>
<dbReference type="InterPro" id="IPR045861">
    <property type="entry name" value="CorA_cytoplasmic_dom"/>
</dbReference>
<evidence type="ECO:0000256" key="6">
    <source>
        <dbReference type="ARBA" id="ARBA00022519"/>
    </source>
</evidence>
<keyword evidence="6" id="KW-0997">Cell inner membrane</keyword>
<dbReference type="Gene3D" id="1.20.58.340">
    <property type="entry name" value="Magnesium transport protein CorA, transmembrane region"/>
    <property type="match status" value="1"/>
</dbReference>
<dbReference type="InterPro" id="IPR002523">
    <property type="entry name" value="MgTranspt_CorA/ZnTranspt_ZntB"/>
</dbReference>